<evidence type="ECO:0000313" key="2">
    <source>
        <dbReference type="EMBL" id="UNP29676.1"/>
    </source>
</evidence>
<evidence type="ECO:0008006" key="4">
    <source>
        <dbReference type="Google" id="ProtNLM"/>
    </source>
</evidence>
<evidence type="ECO:0000313" key="3">
    <source>
        <dbReference type="Proteomes" id="UP000829194"/>
    </source>
</evidence>
<gene>
    <name evidence="2" type="ORF">MOV92_25030</name>
</gene>
<sequence>MNYRSIVFAAAALVLAACSQPAPPSAEDARATFLRACERRLQNRTNLSAQQIASFCPCFANAASAKHDMNRLNAEMESGSNDVFKSTLQAEFDQCKRTM</sequence>
<dbReference type="RefSeq" id="WP_057945129.1">
    <property type="nucleotide sequence ID" value="NZ_CP011131.1"/>
</dbReference>
<evidence type="ECO:0000256" key="1">
    <source>
        <dbReference type="SAM" id="SignalP"/>
    </source>
</evidence>
<dbReference type="EMBL" id="CP093547">
    <property type="protein sequence ID" value="UNP29676.1"/>
    <property type="molecule type" value="Genomic_DNA"/>
</dbReference>
<accession>A0ABY3XEH7</accession>
<protein>
    <recommendedName>
        <fullName evidence="4">Lipoprotein</fullName>
    </recommendedName>
</protein>
<feature type="signal peptide" evidence="1">
    <location>
        <begin position="1"/>
        <end position="26"/>
    </location>
</feature>
<dbReference type="Proteomes" id="UP000829194">
    <property type="component" value="Chromosome"/>
</dbReference>
<proteinExistence type="predicted"/>
<name>A0ABY3XEH7_9GAMM</name>
<feature type="chain" id="PRO_5046525147" description="Lipoprotein" evidence="1">
    <location>
        <begin position="27"/>
        <end position="99"/>
    </location>
</feature>
<organism evidence="2 3">
    <name type="scientific">Lysobacter gummosus</name>
    <dbReference type="NCBI Taxonomy" id="262324"/>
    <lineage>
        <taxon>Bacteria</taxon>
        <taxon>Pseudomonadati</taxon>
        <taxon>Pseudomonadota</taxon>
        <taxon>Gammaproteobacteria</taxon>
        <taxon>Lysobacterales</taxon>
        <taxon>Lysobacteraceae</taxon>
        <taxon>Lysobacter</taxon>
    </lineage>
</organism>
<dbReference type="PROSITE" id="PS51257">
    <property type="entry name" value="PROKAR_LIPOPROTEIN"/>
    <property type="match status" value="1"/>
</dbReference>
<keyword evidence="1" id="KW-0732">Signal</keyword>
<keyword evidence="3" id="KW-1185">Reference proteome</keyword>
<reference evidence="2 3" key="1">
    <citation type="submission" date="2022-03" db="EMBL/GenBank/DDBJ databases">
        <title>Complete genome sequence of Lysobacter capsici VKM B-2533 and Lysobacter gummosus 10.1.1, promising sources of lytic agents.</title>
        <authorList>
            <person name="Tarlachkov S.V."/>
            <person name="Kudryakova I.V."/>
            <person name="Afoshin A.S."/>
            <person name="Leontyevskaya E.A."/>
            <person name="Leontyevskaya N.V."/>
        </authorList>
    </citation>
    <scope>NUCLEOTIDE SEQUENCE [LARGE SCALE GENOMIC DNA]</scope>
    <source>
        <strain evidence="2 3">10.1.1</strain>
    </source>
</reference>